<dbReference type="PANTHER" id="PTHR46268">
    <property type="entry name" value="STRESS RESPONSE PROTEIN NHAX"/>
    <property type="match status" value="1"/>
</dbReference>
<dbReference type="InterPro" id="IPR014729">
    <property type="entry name" value="Rossmann-like_a/b/a_fold"/>
</dbReference>
<evidence type="ECO:0000313" key="3">
    <source>
        <dbReference type="EMBL" id="ABM12221.1"/>
    </source>
</evidence>
<keyword evidence="4" id="KW-1185">Reference proteome</keyword>
<gene>
    <name evidence="3" type="ordered locus">Mvan_1387</name>
</gene>
<dbReference type="eggNOG" id="COG0589">
    <property type="taxonomic scope" value="Bacteria"/>
</dbReference>
<dbReference type="RefSeq" id="WP_011778650.1">
    <property type="nucleotide sequence ID" value="NC_008726.1"/>
</dbReference>
<dbReference type="SUPFAM" id="SSF52402">
    <property type="entry name" value="Adenine nucleotide alpha hydrolases-like"/>
    <property type="match status" value="1"/>
</dbReference>
<dbReference type="HOGENOM" id="CLU_049301_2_3_11"/>
<organism evidence="3 4">
    <name type="scientific">Mycolicibacterium vanbaalenii (strain DSM 7251 / JCM 13017 / BCRC 16820 / KCTC 9966 / NRRL B-24157 / PYR-1)</name>
    <name type="common">Mycobacterium vanbaalenii</name>
    <dbReference type="NCBI Taxonomy" id="350058"/>
    <lineage>
        <taxon>Bacteria</taxon>
        <taxon>Bacillati</taxon>
        <taxon>Actinomycetota</taxon>
        <taxon>Actinomycetes</taxon>
        <taxon>Mycobacteriales</taxon>
        <taxon>Mycobacteriaceae</taxon>
        <taxon>Mycolicibacterium</taxon>
    </lineage>
</organism>
<dbReference type="InterPro" id="IPR006016">
    <property type="entry name" value="UspA"/>
</dbReference>
<protein>
    <submittedName>
        <fullName evidence="3">UspA domain protein</fullName>
    </submittedName>
</protein>
<dbReference type="Pfam" id="PF00582">
    <property type="entry name" value="Usp"/>
    <property type="match status" value="1"/>
</dbReference>
<evidence type="ECO:0000259" key="2">
    <source>
        <dbReference type="Pfam" id="PF00582"/>
    </source>
</evidence>
<proteinExistence type="inferred from homology"/>
<reference evidence="3" key="1">
    <citation type="submission" date="2006-12" db="EMBL/GenBank/DDBJ databases">
        <title>Complete sequence of Mycobacterium vanbaalenii PYR-1.</title>
        <authorList>
            <consortium name="US DOE Joint Genome Institute"/>
            <person name="Copeland A."/>
            <person name="Lucas S."/>
            <person name="Lapidus A."/>
            <person name="Barry K."/>
            <person name="Detter J.C."/>
            <person name="Glavina del Rio T."/>
            <person name="Hammon N."/>
            <person name="Israni S."/>
            <person name="Dalin E."/>
            <person name="Tice H."/>
            <person name="Pitluck S."/>
            <person name="Singan V."/>
            <person name="Schmutz J."/>
            <person name="Larimer F."/>
            <person name="Land M."/>
            <person name="Hauser L."/>
            <person name="Kyrpides N."/>
            <person name="Anderson I.J."/>
            <person name="Miller C."/>
            <person name="Richardson P."/>
        </authorList>
    </citation>
    <scope>NUCLEOTIDE SEQUENCE [LARGE SCALE GENOMIC DNA]</scope>
    <source>
        <strain evidence="3">PYR-1</strain>
    </source>
</reference>
<dbReference type="STRING" id="350058.Mvan_1387"/>
<dbReference type="KEGG" id="mva:Mvan_1387"/>
<dbReference type="Proteomes" id="UP000009159">
    <property type="component" value="Chromosome"/>
</dbReference>
<name>A1T4X1_MYCVP</name>
<dbReference type="EMBL" id="CP000511">
    <property type="protein sequence ID" value="ABM12221.1"/>
    <property type="molecule type" value="Genomic_DNA"/>
</dbReference>
<dbReference type="AlphaFoldDB" id="A1T4X1"/>
<dbReference type="InterPro" id="IPR006015">
    <property type="entry name" value="Universal_stress_UspA"/>
</dbReference>
<dbReference type="Gene3D" id="3.40.50.620">
    <property type="entry name" value="HUPs"/>
    <property type="match status" value="2"/>
</dbReference>
<evidence type="ECO:0000313" key="4">
    <source>
        <dbReference type="Proteomes" id="UP000009159"/>
    </source>
</evidence>
<feature type="domain" description="UspA" evidence="2">
    <location>
        <begin position="10"/>
        <end position="138"/>
    </location>
</feature>
<sequence>MATAGTSSPVIAGIDGSATALAAALWAVDEAAGRGAPVHLVYTTKPTDRHAAEYAEDVRRGHECLHEARSAVEATGKPVTVETTVVDGPAAQALISLSEQAQMVCVGSVGIGRYARSILGSTAAEVAERAHCPVAVIRPHPHAGEHGFHWIVVAVTEQPQNAEVVEHALREAALRHVPVLALGDGRTEDSADALERHLRSWRERYPDVHIYPIAGSADVTHFLKKHDEPVMLTVIGSDEAGEVAKIIGHGHSLLRRGTSSALVVRS</sequence>
<evidence type="ECO:0000256" key="1">
    <source>
        <dbReference type="ARBA" id="ARBA00008791"/>
    </source>
</evidence>
<dbReference type="PANTHER" id="PTHR46268:SF6">
    <property type="entry name" value="UNIVERSAL STRESS PROTEIN UP12"/>
    <property type="match status" value="1"/>
</dbReference>
<dbReference type="PRINTS" id="PR01438">
    <property type="entry name" value="UNVRSLSTRESS"/>
</dbReference>
<comment type="similarity">
    <text evidence="1">Belongs to the universal stress protein A family.</text>
</comment>
<accession>A1T4X1</accession>